<dbReference type="Pfam" id="PF13549">
    <property type="entry name" value="ATP-grasp_5"/>
    <property type="match status" value="1"/>
</dbReference>
<comment type="caution">
    <text evidence="2">The sequence shown here is derived from an EMBL/GenBank/DDBJ whole genome shotgun (WGS) entry which is preliminary data.</text>
</comment>
<dbReference type="Gene3D" id="3.30.470.20">
    <property type="entry name" value="ATP-grasp fold, B domain"/>
    <property type="match status" value="1"/>
</dbReference>
<dbReference type="EC" id="6.2.1.13" evidence="2"/>
<feature type="domain" description="Succinyl-CoA synthetase-like flavodoxin" evidence="1">
    <location>
        <begin position="411"/>
        <end position="535"/>
    </location>
</feature>
<dbReference type="Gene3D" id="3.30.1490.20">
    <property type="entry name" value="ATP-grasp fold, A domain"/>
    <property type="match status" value="1"/>
</dbReference>
<dbReference type="SUPFAM" id="SSF56059">
    <property type="entry name" value="Glutathione synthetase ATP-binding domain-like"/>
    <property type="match status" value="1"/>
</dbReference>
<protein>
    <submittedName>
        <fullName evidence="2">Acetate--CoA ligase [ADP-forming] II</fullName>
        <ecNumber evidence="2">6.2.1.13</ecNumber>
    </submittedName>
</protein>
<dbReference type="EMBL" id="CABMJJ010000001">
    <property type="protein sequence ID" value="VVC02502.1"/>
    <property type="molecule type" value="Genomic_DNA"/>
</dbReference>
<dbReference type="InterPro" id="IPR032875">
    <property type="entry name" value="Succ_CoA_lig_flav_dom"/>
</dbReference>
<dbReference type="PANTHER" id="PTHR42793:SF1">
    <property type="entry name" value="PEPTIDYL-LYSINE N-ACETYLTRANSFERASE PATZ"/>
    <property type="match status" value="1"/>
</dbReference>
<dbReference type="AlphaFoldDB" id="A0A5E4LR15"/>
<dbReference type="Gene3D" id="3.40.50.261">
    <property type="entry name" value="Succinyl-CoA synthetase domains"/>
    <property type="match status" value="2"/>
</dbReference>
<accession>A0A5E4LR15</accession>
<dbReference type="InterPro" id="IPR016102">
    <property type="entry name" value="Succinyl-CoA_synth-like"/>
</dbReference>
<evidence type="ECO:0000259" key="1">
    <source>
        <dbReference type="Pfam" id="PF13607"/>
    </source>
</evidence>
<gene>
    <name evidence="2" type="ORF">LFW2832_00037</name>
</gene>
<dbReference type="Proteomes" id="UP000789941">
    <property type="component" value="Unassembled WGS sequence"/>
</dbReference>
<dbReference type="Pfam" id="PF13607">
    <property type="entry name" value="Succ_CoA_lig"/>
    <property type="match status" value="1"/>
</dbReference>
<name>A0A5E4LR15_9ARCH</name>
<organism evidence="2 3">
    <name type="scientific">Candidatus Bilamarchaeum dharawalense</name>
    <dbReference type="NCBI Taxonomy" id="2885759"/>
    <lineage>
        <taxon>Archaea</taxon>
        <taxon>Candidatus Micrarchaeota</taxon>
        <taxon>Candidatus Micrarchaeia</taxon>
        <taxon>Candidatus Anstonellales</taxon>
        <taxon>Candidatus Bilamarchaeaceae</taxon>
        <taxon>Candidatus Bilamarchaeum</taxon>
    </lineage>
</organism>
<dbReference type="Gene3D" id="3.40.50.720">
    <property type="entry name" value="NAD(P)-binding Rossmann-like Domain"/>
    <property type="match status" value="1"/>
</dbReference>
<dbReference type="GO" id="GO:0005524">
    <property type="term" value="F:ATP binding"/>
    <property type="evidence" value="ECO:0007669"/>
    <property type="project" value="InterPro"/>
</dbReference>
<evidence type="ECO:0000313" key="3">
    <source>
        <dbReference type="Proteomes" id="UP000789941"/>
    </source>
</evidence>
<evidence type="ECO:0000313" key="2">
    <source>
        <dbReference type="EMBL" id="VVC02502.1"/>
    </source>
</evidence>
<dbReference type="GO" id="GO:0043758">
    <property type="term" value="F:acetate-CoA ligase (ADP-forming) activity"/>
    <property type="evidence" value="ECO:0007669"/>
    <property type="project" value="UniProtKB-EC"/>
</dbReference>
<sequence>MAERHHDPSRASVVSKPAMPTQLLSSNKFTIPQAMDLLRRNGVEFPGFHTTGTIELASVEGDRFVVKAAVHSTKKAGREMVVFCSKDELNSTISGVLGAMEKAGEDRTLGVIVQPLVESGTEVMVSVLNTSYGTVTTVKLGGALAEESTTTVRLLGEINPDILFNEISKIPGFSRDFIPMLAQFVHNVQRIVQTNPELESLEINPVICSKERIVPVDIRVASREPPIEKKDPMTQTEFNGQMDRLLHPKIAVFVAPACDLTGAVRYLMALNALRSEAEGREIVFLHPQKDQIEIQLPTGGVAVRKCYRSFGRILEEVGVPDVVIAALKPEPTIEMAKLCSNHKIPFVMIGAGFGEAGDQASERELINIFARGGCIGFGPNTVGIFNPTNRLNASFDAYDGLDKARPPLGSGTISLTTQGGGICSILYSALTAREIPINYALAVGNSNGVSMNQLARFNATQQNNVDFYYLESDPGPDFIKAISEVTPHRPVVILKGGRYAENVAATTHTGASFKPYHAFKMAAEQAGAIVVENSEVVPLLLEMLDKGMAKPLAQKLAGDAGVLCVSQSGGDGVEFTDLLLKAKRLQLAKPDEAQVAAVQNLVGDFIRVQPNPIDLGPTGSLESVLTVFNGDENVGLVAAIFNKYFFAELIPDNHGRFPNAVLTLTNDPNGIGTKIVREKGWIVSNSKSLTLEAMAHVYEYAKWLANAKE</sequence>
<keyword evidence="2" id="KW-0436">Ligase</keyword>
<dbReference type="PANTHER" id="PTHR42793">
    <property type="entry name" value="COA BINDING DOMAIN CONTAINING PROTEIN"/>
    <property type="match status" value="1"/>
</dbReference>
<proteinExistence type="predicted"/>
<reference evidence="2 3" key="1">
    <citation type="submission" date="2019-08" db="EMBL/GenBank/DDBJ databases">
        <authorList>
            <person name="Vazquez-Campos X."/>
        </authorList>
    </citation>
    <scope>NUCLEOTIDE SEQUENCE [LARGE SCALE GENOMIC DNA]</scope>
    <source>
        <strain evidence="2">LFW-283_2</strain>
    </source>
</reference>
<dbReference type="SUPFAM" id="SSF52210">
    <property type="entry name" value="Succinyl-CoA synthetase domains"/>
    <property type="match status" value="2"/>
</dbReference>
<dbReference type="InterPro" id="IPR013815">
    <property type="entry name" value="ATP_grasp_subdomain_1"/>
</dbReference>